<evidence type="ECO:0000313" key="3">
    <source>
        <dbReference type="Proteomes" id="UP001280581"/>
    </source>
</evidence>
<name>A0AAN6RF08_9PLEO</name>
<dbReference type="Proteomes" id="UP001280581">
    <property type="component" value="Unassembled WGS sequence"/>
</dbReference>
<evidence type="ECO:0000256" key="1">
    <source>
        <dbReference type="SAM" id="MobiDB-lite"/>
    </source>
</evidence>
<dbReference type="EMBL" id="WVTA01000008">
    <property type="protein sequence ID" value="KAK3207768.1"/>
    <property type="molecule type" value="Genomic_DNA"/>
</dbReference>
<feature type="compositionally biased region" description="Polar residues" evidence="1">
    <location>
        <begin position="178"/>
        <end position="192"/>
    </location>
</feature>
<comment type="caution">
    <text evidence="2">The sequence shown here is derived from an EMBL/GenBank/DDBJ whole genome shotgun (WGS) entry which is preliminary data.</text>
</comment>
<sequence length="408" mass="45286">MSTIRVFSETSLQFLEAIGERIQVSGGYRTLSLSTVASAESDETINIPDVLNSAETLEFCGLSSEVSRHLYDKWLNVTSKIEPGQLGHGMPLISLAREYIEGKGSQCNALTERDDWNEALEQQGLHPTTRGRILDVRFKNIRLTQSASYWALDTLNLSWEFLDGLDQRIQKTKEQADLRSTSPDISTAPSRAMKQSVSPLSSALHEGTSLKLAVETEVPTAVEGRVLVYKGGSYTRLISIFRPDGSLNLAQIVSTPPCDFHPTRRDLYFTKQYDVALQYAEYVHTRVPPQEPAVLTAALPNEYTASSIGIFGPDWKKLVWLSRNNNALYEYDGILPQELDVYTEAEVLIGLTCGQGSDQINRMKSADELTVLNTKAGVKATQIMLNGSKMSSEKSDSFPTITLFFLIN</sequence>
<protein>
    <submittedName>
        <fullName evidence="2">Uncharacterized protein</fullName>
    </submittedName>
</protein>
<keyword evidence="3" id="KW-1185">Reference proteome</keyword>
<feature type="region of interest" description="Disordered" evidence="1">
    <location>
        <begin position="173"/>
        <end position="192"/>
    </location>
</feature>
<gene>
    <name evidence="2" type="ORF">GRF29_96g317254</name>
</gene>
<accession>A0AAN6RF08</accession>
<organism evidence="2 3">
    <name type="scientific">Pseudopithomyces chartarum</name>
    <dbReference type="NCBI Taxonomy" id="1892770"/>
    <lineage>
        <taxon>Eukaryota</taxon>
        <taxon>Fungi</taxon>
        <taxon>Dikarya</taxon>
        <taxon>Ascomycota</taxon>
        <taxon>Pezizomycotina</taxon>
        <taxon>Dothideomycetes</taxon>
        <taxon>Pleosporomycetidae</taxon>
        <taxon>Pleosporales</taxon>
        <taxon>Massarineae</taxon>
        <taxon>Didymosphaeriaceae</taxon>
        <taxon>Pseudopithomyces</taxon>
    </lineage>
</organism>
<reference evidence="2 3" key="1">
    <citation type="submission" date="2021-02" db="EMBL/GenBank/DDBJ databases">
        <title>Genome assembly of Pseudopithomyces chartarum.</title>
        <authorList>
            <person name="Jauregui R."/>
            <person name="Singh J."/>
            <person name="Voisey C."/>
        </authorList>
    </citation>
    <scope>NUCLEOTIDE SEQUENCE [LARGE SCALE GENOMIC DNA]</scope>
    <source>
        <strain evidence="2 3">AGR01</strain>
    </source>
</reference>
<evidence type="ECO:0000313" key="2">
    <source>
        <dbReference type="EMBL" id="KAK3207768.1"/>
    </source>
</evidence>
<dbReference type="AlphaFoldDB" id="A0AAN6RF08"/>
<proteinExistence type="predicted"/>